<dbReference type="GO" id="GO:0005739">
    <property type="term" value="C:mitochondrion"/>
    <property type="evidence" value="ECO:0007669"/>
    <property type="project" value="UniProtKB-SubCell"/>
</dbReference>
<keyword evidence="8" id="KW-1185">Reference proteome</keyword>
<evidence type="ECO:0000256" key="5">
    <source>
        <dbReference type="PIRNR" id="PIRNR000278"/>
    </source>
</evidence>
<feature type="disulfide bond" evidence="6">
    <location>
        <begin position="31"/>
        <end position="63"/>
    </location>
</feature>
<evidence type="ECO:0000256" key="4">
    <source>
        <dbReference type="ARBA" id="ARBA00023157"/>
    </source>
</evidence>
<dbReference type="CDD" id="cd00926">
    <property type="entry name" value="Cyt_c_Oxidase_VIb"/>
    <property type="match status" value="1"/>
</dbReference>
<dbReference type="PROSITE" id="PS51808">
    <property type="entry name" value="CHCH"/>
    <property type="match status" value="1"/>
</dbReference>
<proteinExistence type="inferred from homology"/>
<dbReference type="InterPro" id="IPR048280">
    <property type="entry name" value="COX6B-like"/>
</dbReference>
<dbReference type="InterPro" id="IPR036549">
    <property type="entry name" value="CX6/COA6-like_sf"/>
</dbReference>
<evidence type="ECO:0000256" key="1">
    <source>
        <dbReference type="ARBA" id="ARBA00004173"/>
    </source>
</evidence>
<dbReference type="FunFam" id="1.10.10.140:FF:000001">
    <property type="entry name" value="Cytochrome c oxidase subunit 6B1"/>
    <property type="match status" value="1"/>
</dbReference>
<evidence type="ECO:0000256" key="3">
    <source>
        <dbReference type="ARBA" id="ARBA00023128"/>
    </source>
</evidence>
<organism evidence="7 8">
    <name type="scientific">Clydaea vesicula</name>
    <dbReference type="NCBI Taxonomy" id="447962"/>
    <lineage>
        <taxon>Eukaryota</taxon>
        <taxon>Fungi</taxon>
        <taxon>Fungi incertae sedis</taxon>
        <taxon>Chytridiomycota</taxon>
        <taxon>Chytridiomycota incertae sedis</taxon>
        <taxon>Chytridiomycetes</taxon>
        <taxon>Lobulomycetales</taxon>
        <taxon>Lobulomycetaceae</taxon>
        <taxon>Clydaea</taxon>
    </lineage>
</organism>
<dbReference type="AlphaFoldDB" id="A0AAD5TZP1"/>
<accession>A0AAD5TZP1</accession>
<comment type="similarity">
    <text evidence="2">Belongs to the cytochrome c oxidase subunit 6B family.</text>
</comment>
<dbReference type="Gene3D" id="1.10.10.140">
    <property type="entry name" value="Cytochrome c oxidase, subunit VIb"/>
    <property type="match status" value="1"/>
</dbReference>
<protein>
    <recommendedName>
        <fullName evidence="5">Cytochrome c oxidase subunit</fullName>
    </recommendedName>
</protein>
<comment type="function">
    <text evidence="5">Component of the cytochrome c oxidase, the last enzyme in the mitochondrial electron transport chain which drives oxidative phosphorylation.</text>
</comment>
<dbReference type="Proteomes" id="UP001211065">
    <property type="component" value="Unassembled WGS sequence"/>
</dbReference>
<sequence>MSDEQEGRPIDRIRTVGFDARFPNTNQTKNCWQNYVDHFRCVKAKGEDYPPCHQFKLAYHALCPSKWVDKWNEQREENLFPALYEKPESDSHH</sequence>
<dbReference type="EMBL" id="JADGJW010000360">
    <property type="protein sequence ID" value="KAJ3218891.1"/>
    <property type="molecule type" value="Genomic_DNA"/>
</dbReference>
<comment type="subcellular location">
    <subcellularLocation>
        <location evidence="1">Mitochondrion</location>
    </subcellularLocation>
</comment>
<dbReference type="PIRSF" id="PIRSF000278">
    <property type="entry name" value="Cyt_c_oxidase_6B"/>
    <property type="match status" value="1"/>
</dbReference>
<dbReference type="SUPFAM" id="SSF47694">
    <property type="entry name" value="Cytochrome c oxidase subunit h"/>
    <property type="match status" value="1"/>
</dbReference>
<evidence type="ECO:0000313" key="8">
    <source>
        <dbReference type="Proteomes" id="UP001211065"/>
    </source>
</evidence>
<name>A0AAD5TZP1_9FUNG</name>
<keyword evidence="3 5" id="KW-0496">Mitochondrion</keyword>
<comment type="caution">
    <text evidence="7">The sequence shown here is derived from an EMBL/GenBank/DDBJ whole genome shotgun (WGS) entry which is preliminary data.</text>
</comment>
<gene>
    <name evidence="7" type="primary">COX12</name>
    <name evidence="7" type="ORF">HK099_004897</name>
</gene>
<evidence type="ECO:0000313" key="7">
    <source>
        <dbReference type="EMBL" id="KAJ3218891.1"/>
    </source>
</evidence>
<evidence type="ECO:0000256" key="2">
    <source>
        <dbReference type="ARBA" id="ARBA00006425"/>
    </source>
</evidence>
<dbReference type="Pfam" id="PF02297">
    <property type="entry name" value="COX6B"/>
    <property type="match status" value="1"/>
</dbReference>
<dbReference type="GO" id="GO:0045277">
    <property type="term" value="C:respiratory chain complex IV"/>
    <property type="evidence" value="ECO:0007669"/>
    <property type="project" value="InterPro"/>
</dbReference>
<feature type="disulfide bond" evidence="6">
    <location>
        <begin position="41"/>
        <end position="52"/>
    </location>
</feature>
<dbReference type="PANTHER" id="PTHR11387">
    <property type="entry name" value="CYTOCHROME C OXIDASE SUBUNIT 6B"/>
    <property type="match status" value="1"/>
</dbReference>
<dbReference type="InterPro" id="IPR003213">
    <property type="entry name" value="Cyt_c_oxidase_su6B"/>
</dbReference>
<evidence type="ECO:0000256" key="6">
    <source>
        <dbReference type="PIRSR" id="PIRSR000278-1"/>
    </source>
</evidence>
<keyword evidence="4 6" id="KW-1015">Disulfide bond</keyword>
<reference evidence="7" key="1">
    <citation type="submission" date="2020-05" db="EMBL/GenBank/DDBJ databases">
        <title>Phylogenomic resolution of chytrid fungi.</title>
        <authorList>
            <person name="Stajich J.E."/>
            <person name="Amses K."/>
            <person name="Simmons R."/>
            <person name="Seto K."/>
            <person name="Myers J."/>
            <person name="Bonds A."/>
            <person name="Quandt C.A."/>
            <person name="Barry K."/>
            <person name="Liu P."/>
            <person name="Grigoriev I."/>
            <person name="Longcore J.E."/>
            <person name="James T.Y."/>
        </authorList>
    </citation>
    <scope>NUCLEOTIDE SEQUENCE</scope>
    <source>
        <strain evidence="7">JEL0476</strain>
    </source>
</reference>